<dbReference type="Proteomes" id="UP000622707">
    <property type="component" value="Unassembled WGS sequence"/>
</dbReference>
<dbReference type="InterPro" id="IPR036691">
    <property type="entry name" value="Endo/exonu/phosph_ase_sf"/>
</dbReference>
<name>A0ABS1JQP4_9BURK</name>
<protein>
    <submittedName>
        <fullName evidence="7">Exodeoxyribonuclease III</fullName>
        <ecNumber evidence="7">3.1.11.2</ecNumber>
    </submittedName>
</protein>
<evidence type="ECO:0000313" key="7">
    <source>
        <dbReference type="EMBL" id="MBL0426565.1"/>
    </source>
</evidence>
<sequence length="265" mass="29445">MKIATFNVNGVKGRLPRLLEWLQEAQPDVACLQEIKTADATFPIKPFEDAGYGVLVHGQRAHHGVAILARGETPVEVRRGLPGEPEDVAARWLEAKVRGLHVVSVYLPNGNPVPSPNFDYKQRWMERLVAYGEDLLAAGAPTVLAGDFNVVPTNADIYNAGSWRFDAVLQPETREKWERFVAQGWVDATRHLHPKERIYTFWVNEAAFHRNAGFRMDFLMLSPALVPALQATGVDAAHRGREKPSDHAPVWIEVDEAAVARSSAS</sequence>
<keyword evidence="3" id="KW-0479">Metal-binding</keyword>
<dbReference type="PROSITE" id="PS51435">
    <property type="entry name" value="AP_NUCLEASE_F1_4"/>
    <property type="match status" value="1"/>
</dbReference>
<dbReference type="InterPro" id="IPR004808">
    <property type="entry name" value="AP_endonuc_1"/>
</dbReference>
<feature type="domain" description="Endonuclease/exonuclease/phosphatase" evidence="6">
    <location>
        <begin position="4"/>
        <end position="247"/>
    </location>
</feature>
<keyword evidence="5" id="KW-0460">Magnesium</keyword>
<dbReference type="EMBL" id="JAEQND010000008">
    <property type="protein sequence ID" value="MBL0426565.1"/>
    <property type="molecule type" value="Genomic_DNA"/>
</dbReference>
<dbReference type="SUPFAM" id="SSF56219">
    <property type="entry name" value="DNase I-like"/>
    <property type="match status" value="1"/>
</dbReference>
<proteinExistence type="inferred from homology"/>
<dbReference type="RefSeq" id="WP_201690765.1">
    <property type="nucleotide sequence ID" value="NZ_JAEQND010000008.1"/>
</dbReference>
<keyword evidence="8" id="KW-1185">Reference proteome</keyword>
<dbReference type="Pfam" id="PF03372">
    <property type="entry name" value="Exo_endo_phos"/>
    <property type="match status" value="1"/>
</dbReference>
<comment type="caution">
    <text evidence="7">The sequence shown here is derived from an EMBL/GenBank/DDBJ whole genome shotgun (WGS) entry which is preliminary data.</text>
</comment>
<reference evidence="7 8" key="1">
    <citation type="journal article" date="2017" name="Int. J. Syst. Evol. Microbiol.">
        <title>Ramlibacter alkalitolerans sp. nov., alkali-tolerant bacterium isolated from soil of ginseng.</title>
        <authorList>
            <person name="Lee D.H."/>
            <person name="Cha C.J."/>
        </authorList>
    </citation>
    <scope>NUCLEOTIDE SEQUENCE [LARGE SCALE GENOMIC DNA]</scope>
    <source>
        <strain evidence="7 8">KACC 19305</strain>
    </source>
</reference>
<dbReference type="NCBIfam" id="TIGR00195">
    <property type="entry name" value="exoDNase_III"/>
    <property type="match status" value="1"/>
</dbReference>
<dbReference type="InterPro" id="IPR005135">
    <property type="entry name" value="Endo/exonuclease/phosphatase"/>
</dbReference>
<evidence type="ECO:0000256" key="5">
    <source>
        <dbReference type="ARBA" id="ARBA00022842"/>
    </source>
</evidence>
<evidence type="ECO:0000256" key="2">
    <source>
        <dbReference type="ARBA" id="ARBA00007092"/>
    </source>
</evidence>
<evidence type="ECO:0000259" key="6">
    <source>
        <dbReference type="Pfam" id="PF03372"/>
    </source>
</evidence>
<dbReference type="GO" id="GO:0008311">
    <property type="term" value="F:double-stranded DNA 3'-5' DNA exonuclease activity"/>
    <property type="evidence" value="ECO:0007669"/>
    <property type="project" value="UniProtKB-EC"/>
</dbReference>
<comment type="cofactor">
    <cofactor evidence="1">
        <name>Mg(2+)</name>
        <dbReference type="ChEBI" id="CHEBI:18420"/>
    </cofactor>
</comment>
<dbReference type="PANTHER" id="PTHR43250:SF1">
    <property type="entry name" value="EXODEOXYRIBONUCLEASE III"/>
    <property type="match status" value="1"/>
</dbReference>
<evidence type="ECO:0000256" key="1">
    <source>
        <dbReference type="ARBA" id="ARBA00001946"/>
    </source>
</evidence>
<keyword evidence="4 7" id="KW-0378">Hydrolase</keyword>
<evidence type="ECO:0000313" key="8">
    <source>
        <dbReference type="Proteomes" id="UP000622707"/>
    </source>
</evidence>
<dbReference type="Gene3D" id="3.60.10.10">
    <property type="entry name" value="Endonuclease/exonuclease/phosphatase"/>
    <property type="match status" value="1"/>
</dbReference>
<dbReference type="InterPro" id="IPR037493">
    <property type="entry name" value="ExoIII-like"/>
</dbReference>
<dbReference type="CDD" id="cd09086">
    <property type="entry name" value="ExoIII-like_AP-endo"/>
    <property type="match status" value="1"/>
</dbReference>
<evidence type="ECO:0000256" key="4">
    <source>
        <dbReference type="ARBA" id="ARBA00022801"/>
    </source>
</evidence>
<evidence type="ECO:0000256" key="3">
    <source>
        <dbReference type="ARBA" id="ARBA00022723"/>
    </source>
</evidence>
<accession>A0ABS1JQP4</accession>
<dbReference type="NCBIfam" id="TIGR00633">
    <property type="entry name" value="xth"/>
    <property type="match status" value="1"/>
</dbReference>
<gene>
    <name evidence="7" type="primary">xth</name>
    <name evidence="7" type="ORF">JI746_15730</name>
</gene>
<dbReference type="PANTHER" id="PTHR43250">
    <property type="entry name" value="EXODEOXYRIBONUCLEASE III"/>
    <property type="match status" value="1"/>
</dbReference>
<comment type="similarity">
    <text evidence="2">Belongs to the DNA repair enzymes AP/ExoA family.</text>
</comment>
<organism evidence="7 8">
    <name type="scientific">Ramlibacter alkalitolerans</name>
    <dbReference type="NCBI Taxonomy" id="2039631"/>
    <lineage>
        <taxon>Bacteria</taxon>
        <taxon>Pseudomonadati</taxon>
        <taxon>Pseudomonadota</taxon>
        <taxon>Betaproteobacteria</taxon>
        <taxon>Burkholderiales</taxon>
        <taxon>Comamonadaceae</taxon>
        <taxon>Ramlibacter</taxon>
    </lineage>
</organism>
<dbReference type="EC" id="3.1.11.2" evidence="7"/>